<comment type="caution">
    <text evidence="6">The sequence shown here is derived from an EMBL/GenBank/DDBJ whole genome shotgun (WGS) entry which is preliminary data.</text>
</comment>
<gene>
    <name evidence="6" type="primary">CAP1_1</name>
    <name evidence="6" type="ORF">HK100_002424</name>
</gene>
<dbReference type="GO" id="GO:0019933">
    <property type="term" value="P:cAMP-mediated signaling"/>
    <property type="evidence" value="ECO:0007669"/>
    <property type="project" value="TreeGrafter"/>
</dbReference>
<dbReference type="Gene3D" id="1.25.40.330">
    <property type="entry name" value="Adenylate cyclase-associated CAP, N-terminal domain"/>
    <property type="match status" value="2"/>
</dbReference>
<evidence type="ECO:0000256" key="1">
    <source>
        <dbReference type="ARBA" id="ARBA00007659"/>
    </source>
</evidence>
<dbReference type="InterPro" id="IPR017901">
    <property type="entry name" value="C-CAP_CF_C-like"/>
</dbReference>
<dbReference type="GO" id="GO:0005737">
    <property type="term" value="C:cytoplasm"/>
    <property type="evidence" value="ECO:0007669"/>
    <property type="project" value="TreeGrafter"/>
</dbReference>
<dbReference type="GO" id="GO:0003779">
    <property type="term" value="F:actin binding"/>
    <property type="evidence" value="ECO:0007669"/>
    <property type="project" value="InterPro"/>
</dbReference>
<dbReference type="InterPro" id="IPR018106">
    <property type="entry name" value="CAP_CS_N"/>
</dbReference>
<dbReference type="PANTHER" id="PTHR10652:SF0">
    <property type="entry name" value="ADENYLYL CYCLASE-ASSOCIATED PROTEIN"/>
    <property type="match status" value="1"/>
</dbReference>
<evidence type="ECO:0000256" key="3">
    <source>
        <dbReference type="ARBA" id="ARBA00072052"/>
    </source>
</evidence>
<dbReference type="InterPro" id="IPR013912">
    <property type="entry name" value="Adenylate_cyclase-assoc_CAP_C"/>
</dbReference>
<feature type="domain" description="C-CAP/cofactor C-like" evidence="5">
    <location>
        <begin position="519"/>
        <end position="660"/>
    </location>
</feature>
<dbReference type="PROSITE" id="PS51329">
    <property type="entry name" value="C_CAP_COFACTOR_C"/>
    <property type="match status" value="1"/>
</dbReference>
<dbReference type="InterPro" id="IPR016098">
    <property type="entry name" value="CAP/MinC_C"/>
</dbReference>
<organism evidence="6 7">
    <name type="scientific">Physocladia obscura</name>
    <dbReference type="NCBI Taxonomy" id="109957"/>
    <lineage>
        <taxon>Eukaryota</taxon>
        <taxon>Fungi</taxon>
        <taxon>Fungi incertae sedis</taxon>
        <taxon>Chytridiomycota</taxon>
        <taxon>Chytridiomycota incertae sedis</taxon>
        <taxon>Chytridiomycetes</taxon>
        <taxon>Chytridiales</taxon>
        <taxon>Chytriomycetaceae</taxon>
        <taxon>Physocladia</taxon>
    </lineage>
</organism>
<dbReference type="PANTHER" id="PTHR10652">
    <property type="entry name" value="ADENYLYL CYCLASE-ASSOCIATED PROTEIN"/>
    <property type="match status" value="1"/>
</dbReference>
<name>A0AAD5SYJ4_9FUNG</name>
<dbReference type="InterPro" id="IPR013992">
    <property type="entry name" value="Adenylate_cyclase-assoc_CAP_N"/>
</dbReference>
<dbReference type="InterPro" id="IPR001837">
    <property type="entry name" value="Adenylate_cyclase-assoc_CAP"/>
</dbReference>
<dbReference type="InterPro" id="IPR053950">
    <property type="entry name" value="CAP_N"/>
</dbReference>
<accession>A0AAD5SYJ4</accession>
<dbReference type="PROSITE" id="PS01088">
    <property type="entry name" value="CAP_1"/>
    <property type="match status" value="1"/>
</dbReference>
<dbReference type="AlphaFoldDB" id="A0AAD5SYJ4"/>
<evidence type="ECO:0000256" key="4">
    <source>
        <dbReference type="RuleBase" id="RU000647"/>
    </source>
</evidence>
<dbReference type="FunFam" id="1.25.40.330:FF:000001">
    <property type="entry name" value="Adenylyl cyclase-associated protein"/>
    <property type="match status" value="2"/>
</dbReference>
<evidence type="ECO:0000313" key="7">
    <source>
        <dbReference type="Proteomes" id="UP001211907"/>
    </source>
</evidence>
<dbReference type="Gene3D" id="2.160.20.70">
    <property type="match status" value="1"/>
</dbReference>
<proteinExistence type="inferred from homology"/>
<dbReference type="Pfam" id="PF21938">
    <property type="entry name" value="CAP_N"/>
    <property type="match status" value="2"/>
</dbReference>
<dbReference type="InterPro" id="IPR036223">
    <property type="entry name" value="CAP_C_sf"/>
</dbReference>
<dbReference type="InterPro" id="IPR006599">
    <property type="entry name" value="CARP_motif"/>
</dbReference>
<reference evidence="6" key="1">
    <citation type="submission" date="2020-05" db="EMBL/GenBank/DDBJ databases">
        <title>Phylogenomic resolution of chytrid fungi.</title>
        <authorList>
            <person name="Stajich J.E."/>
            <person name="Amses K."/>
            <person name="Simmons R."/>
            <person name="Seto K."/>
            <person name="Myers J."/>
            <person name="Bonds A."/>
            <person name="Quandt C.A."/>
            <person name="Barry K."/>
            <person name="Liu P."/>
            <person name="Grigoriev I."/>
            <person name="Longcore J.E."/>
            <person name="James T.Y."/>
        </authorList>
    </citation>
    <scope>NUCLEOTIDE SEQUENCE</scope>
    <source>
        <strain evidence="6">JEL0513</strain>
    </source>
</reference>
<dbReference type="EMBL" id="JADGJH010001566">
    <property type="protein sequence ID" value="KAJ3112195.1"/>
    <property type="molecule type" value="Genomic_DNA"/>
</dbReference>
<evidence type="ECO:0000256" key="2">
    <source>
        <dbReference type="ARBA" id="ARBA00054756"/>
    </source>
</evidence>
<sequence>MADIASVLKRLEAATVRLEEIVGGKVGSQSSPVAIATADPVAVSQSVVDYDHLIASNLAQVVAKAKVIGGVVDEQIAALSLAFAAQRAFLVVASTSKKPSATDLSSLLADTQKYLQQVVAIRDKSRASPFYNHLSIISEGVPALGWVAVEPTPVPYIGEMKDSATFYSNKVVKDFKDKDQNSVDFARAFISLLTELQAYVKKYHTTGVAWDAKGGDVKTVFSSASHEPSSAEPVVASAAITDYDNLIVTSLAAFIAKAHAIGGIVDEQAAALKLAFVAQRSFLVLASASKKPSTSDLPSLLTDTQKHLQQVVTIRDKSRASPFYNHLSVVSEGVPALGWVAVEPTPVPYIGEMKDSATFYSNKVVKDFKDKDQNSVDFARAYVTLLTDLQAYVKKYYTTGVAWNPKGGDAKTIAASSGFSSSSATASVGGPPPPPAPTTAQLDKFAGNASSVKPAGTANLFSALNKEGLTAGLRKVDKSEMTHKNPELRASSVVAASASEKKPAPVKAFAAGSAAAKGPPKCALEGNKWVVENQLNESEPVVIKNPELRHSVYIYNCQNSTIKVEGKVNAVTLDNCKKTGLLIDSVVSTCDIVNCKSVQVQITGRGPTVAIDKTDGCQLYLSKLCVEEGQSVEVLTAMSTEVNVLVEGEGQDGEFIERPVPEQIKSTVKKGSMVTEIVEHKA</sequence>
<evidence type="ECO:0000259" key="5">
    <source>
        <dbReference type="PROSITE" id="PS51329"/>
    </source>
</evidence>
<dbReference type="GO" id="GO:0008179">
    <property type="term" value="F:adenylate cyclase binding"/>
    <property type="evidence" value="ECO:0007669"/>
    <property type="project" value="TreeGrafter"/>
</dbReference>
<dbReference type="Pfam" id="PF08603">
    <property type="entry name" value="CAP_C"/>
    <property type="match status" value="1"/>
</dbReference>
<dbReference type="SUPFAM" id="SSF69340">
    <property type="entry name" value="C-terminal domain of adenylylcyclase associated protein"/>
    <property type="match status" value="1"/>
</dbReference>
<dbReference type="SMART" id="SM00673">
    <property type="entry name" value="CARP"/>
    <property type="match status" value="2"/>
</dbReference>
<dbReference type="GO" id="GO:0007015">
    <property type="term" value="P:actin filament organization"/>
    <property type="evidence" value="ECO:0007669"/>
    <property type="project" value="TreeGrafter"/>
</dbReference>
<evidence type="ECO:0000313" key="6">
    <source>
        <dbReference type="EMBL" id="KAJ3112195.1"/>
    </source>
</evidence>
<comment type="function">
    <text evidence="2">The N-terminal domain binds to adenylyl cyclase, thereby enabling adenylyl cyclase to be activated by upstream regulatory signals, such as Ras. The C-terminal domain is required for normal cellular morphology and growth control.</text>
</comment>
<dbReference type="Proteomes" id="UP001211907">
    <property type="component" value="Unassembled WGS sequence"/>
</dbReference>
<comment type="similarity">
    <text evidence="1 4">Belongs to the CAP family.</text>
</comment>
<protein>
    <recommendedName>
        <fullName evidence="3 4">Adenylyl cyclase-associated protein</fullName>
    </recommendedName>
</protein>
<dbReference type="InterPro" id="IPR036222">
    <property type="entry name" value="CAP_N_sf"/>
</dbReference>
<dbReference type="SUPFAM" id="SSF101278">
    <property type="entry name" value="N-terminal domain of adenylylcyclase associated protein, CAP"/>
    <property type="match status" value="2"/>
</dbReference>
<dbReference type="Pfam" id="PF01213">
    <property type="entry name" value="CAP_N-CM"/>
    <property type="match status" value="1"/>
</dbReference>
<keyword evidence="7" id="KW-1185">Reference proteome</keyword>